<dbReference type="EMBL" id="MOPA01000010">
    <property type="protein sequence ID" value="KAK1529694.1"/>
    <property type="molecule type" value="Genomic_DNA"/>
</dbReference>
<sequence length="306" mass="34708">MSFQASSEQFEELESPSTILTELLGNEDLSTWDPIGWPPVDLLIETDHSSALVDTALQDINPNLLDCVETNHLFQPTHCLEYDEYEANFNHAGDRVQRSAIETESSCSTQQQFMVEVSASNEDPSDNPNVDANIWAAPHGPTPMAYHEPAEFCQGTLQEQPSLLFVVDGIELLLLYLDRTELTVLEHRNQDVSSVSSIKSGMRRVKSFGKRHGKRHQRRFKCGDEKCPMTFATSKERNEHSFRYHKTWSKENNVPDPRRRCQVCRTKLSKASFIKRHLKRSPGCNAVLGGLPTKDQTLMLSDSEKD</sequence>
<dbReference type="PROSITE" id="PS00028">
    <property type="entry name" value="ZINC_FINGER_C2H2_1"/>
    <property type="match status" value="1"/>
</dbReference>
<reference evidence="2 3" key="1">
    <citation type="submission" date="2016-10" db="EMBL/GenBank/DDBJ databases">
        <title>The genome sequence of Colletotrichum fioriniae PJ7.</title>
        <authorList>
            <person name="Baroncelli R."/>
        </authorList>
    </citation>
    <scope>NUCLEOTIDE SEQUENCE [LARGE SCALE GENOMIC DNA]</scope>
    <source>
        <strain evidence="2 3">IMI 384185</strain>
    </source>
</reference>
<evidence type="ECO:0000313" key="3">
    <source>
        <dbReference type="Proteomes" id="UP001241169"/>
    </source>
</evidence>
<gene>
    <name evidence="2" type="ORF">CPAR01_12006</name>
</gene>
<dbReference type="RefSeq" id="XP_060345049.1">
    <property type="nucleotide sequence ID" value="XM_060496264.1"/>
</dbReference>
<comment type="caution">
    <text evidence="2">The sequence shown here is derived from an EMBL/GenBank/DDBJ whole genome shotgun (WGS) entry which is preliminary data.</text>
</comment>
<accession>A0ABQ9S8R8</accession>
<keyword evidence="3" id="KW-1185">Reference proteome</keyword>
<organism evidence="2 3">
    <name type="scientific">Colletotrichum paranaense</name>
    <dbReference type="NCBI Taxonomy" id="1914294"/>
    <lineage>
        <taxon>Eukaryota</taxon>
        <taxon>Fungi</taxon>
        <taxon>Dikarya</taxon>
        <taxon>Ascomycota</taxon>
        <taxon>Pezizomycotina</taxon>
        <taxon>Sordariomycetes</taxon>
        <taxon>Hypocreomycetidae</taxon>
        <taxon>Glomerellales</taxon>
        <taxon>Glomerellaceae</taxon>
        <taxon>Colletotrichum</taxon>
        <taxon>Colletotrichum acutatum species complex</taxon>
    </lineage>
</organism>
<evidence type="ECO:0000259" key="1">
    <source>
        <dbReference type="PROSITE" id="PS00028"/>
    </source>
</evidence>
<proteinExistence type="predicted"/>
<feature type="domain" description="C2H2-type" evidence="1">
    <location>
        <begin position="222"/>
        <end position="245"/>
    </location>
</feature>
<evidence type="ECO:0000313" key="2">
    <source>
        <dbReference type="EMBL" id="KAK1529694.1"/>
    </source>
</evidence>
<dbReference type="Proteomes" id="UP001241169">
    <property type="component" value="Unassembled WGS sequence"/>
</dbReference>
<protein>
    <recommendedName>
        <fullName evidence="1">C2H2-type domain-containing protein</fullName>
    </recommendedName>
</protein>
<dbReference type="InterPro" id="IPR013087">
    <property type="entry name" value="Znf_C2H2_type"/>
</dbReference>
<name>A0ABQ9S8R8_9PEZI</name>
<dbReference type="GeneID" id="85380163"/>